<dbReference type="InterPro" id="IPR011990">
    <property type="entry name" value="TPR-like_helical_dom_sf"/>
</dbReference>
<dbReference type="EMBL" id="AYLP01000001">
    <property type="protein sequence ID" value="ESS71160.1"/>
    <property type="molecule type" value="Genomic_DNA"/>
</dbReference>
<dbReference type="OrthoDB" id="271814at2759"/>
<dbReference type="VEuPathDB" id="TriTrypDB:TCDM_00204"/>
<organism evidence="2 3">
    <name type="scientific">Trypanosoma cruzi Dm28c</name>
    <dbReference type="NCBI Taxonomy" id="1416333"/>
    <lineage>
        <taxon>Eukaryota</taxon>
        <taxon>Discoba</taxon>
        <taxon>Euglenozoa</taxon>
        <taxon>Kinetoplastea</taxon>
        <taxon>Metakinetoplastina</taxon>
        <taxon>Trypanosomatida</taxon>
        <taxon>Trypanosomatidae</taxon>
        <taxon>Trypanosoma</taxon>
        <taxon>Schizotrypanum</taxon>
    </lineage>
</organism>
<gene>
    <name evidence="2" type="ORF">TCDM_00204</name>
</gene>
<name>V5BD06_TRYCR</name>
<comment type="caution">
    <text evidence="2">The sequence shown here is derived from an EMBL/GenBank/DDBJ whole genome shotgun (WGS) entry which is preliminary data.</text>
</comment>
<feature type="compositionally biased region" description="Polar residues" evidence="1">
    <location>
        <begin position="193"/>
        <end position="208"/>
    </location>
</feature>
<dbReference type="Gene3D" id="1.25.40.10">
    <property type="entry name" value="Tetratricopeptide repeat domain"/>
    <property type="match status" value="1"/>
</dbReference>
<dbReference type="Proteomes" id="UP000017861">
    <property type="component" value="Unassembled WGS sequence"/>
</dbReference>
<feature type="compositionally biased region" description="Basic and acidic residues" evidence="1">
    <location>
        <begin position="174"/>
        <end position="192"/>
    </location>
</feature>
<dbReference type="SUPFAM" id="SSF48452">
    <property type="entry name" value="TPR-like"/>
    <property type="match status" value="1"/>
</dbReference>
<sequence length="360" mass="40134">MSFSLSASFAPIICLFVRKEHMRRTLRFRAGFLQNLNSGKNNFFTSLWNKPQTRDERVKEYVPEVLAESLEEQRAVLEESTSRDVIVELGHKVLREIENKSPTPSIAPHLNKIIQEYGSNDLIAQRPLSYLLYPSSTLIGGQLPNELVANFSDNLRSLVEEVERNGCSARHKSVKGEKKDKDKTKKEEDVSHETSSSGANGENLSSTLKSGPVVMASKEEHEPMDITLFVRIISAMALANVQHGDWNNAVRCVDVAIAHVVEQSRLGGLLGMKAGILVYQKKYEEAVECANLAVEASGNIQGYIHGAFALRILKRPEEAVQLLERGREQHPMNTQLLAQMEGAQKDLEHMAKVAKTMISS</sequence>
<reference evidence="2 3" key="1">
    <citation type="journal article" date="2014" name="Genome Announc.">
        <title>Trypanosoma cruzi Clone Dm28c Draft Genome Sequence.</title>
        <authorList>
            <person name="Grisard E.C."/>
            <person name="Teixeira S.M."/>
            <person name="de Almeida L.G."/>
            <person name="Stoco P.H."/>
            <person name="Gerber A.L."/>
            <person name="Talavera-Lopez C."/>
            <person name="Lima O.C."/>
            <person name="Andersson B."/>
            <person name="de Vasconcelos A.T."/>
        </authorList>
    </citation>
    <scope>NUCLEOTIDE SEQUENCE [LARGE SCALE GENOMIC DNA]</scope>
    <source>
        <strain evidence="2 3">Dm28c</strain>
    </source>
</reference>
<feature type="region of interest" description="Disordered" evidence="1">
    <location>
        <begin position="166"/>
        <end position="208"/>
    </location>
</feature>
<dbReference type="AlphaFoldDB" id="V5BD06"/>
<evidence type="ECO:0000256" key="1">
    <source>
        <dbReference type="SAM" id="MobiDB-lite"/>
    </source>
</evidence>
<proteinExistence type="predicted"/>
<accession>V5BD06</accession>
<protein>
    <submittedName>
        <fullName evidence="2">Uncharacterized protein</fullName>
    </submittedName>
</protein>
<evidence type="ECO:0000313" key="3">
    <source>
        <dbReference type="Proteomes" id="UP000017861"/>
    </source>
</evidence>
<evidence type="ECO:0000313" key="2">
    <source>
        <dbReference type="EMBL" id="ESS71160.1"/>
    </source>
</evidence>